<comment type="cofactor">
    <cofactor evidence="1">
        <name>Fe cation</name>
        <dbReference type="ChEBI" id="CHEBI:24875"/>
    </cofactor>
</comment>
<dbReference type="EMBL" id="WOCD01000003">
    <property type="protein sequence ID" value="MUH72696.1"/>
    <property type="molecule type" value="Genomic_DNA"/>
</dbReference>
<keyword evidence="3" id="KW-0560">Oxidoreductase</keyword>
<dbReference type="InterPro" id="IPR001670">
    <property type="entry name" value="ADH_Fe/GldA"/>
</dbReference>
<evidence type="ECO:0000256" key="2">
    <source>
        <dbReference type="ARBA" id="ARBA00007358"/>
    </source>
</evidence>
<dbReference type="GO" id="GO:0005829">
    <property type="term" value="C:cytosol"/>
    <property type="evidence" value="ECO:0007669"/>
    <property type="project" value="TreeGrafter"/>
</dbReference>
<evidence type="ECO:0000313" key="6">
    <source>
        <dbReference type="EMBL" id="MUH72696.1"/>
    </source>
</evidence>
<dbReference type="Pfam" id="PF00465">
    <property type="entry name" value="Fe-ADH"/>
    <property type="match status" value="1"/>
</dbReference>
<dbReference type="OrthoDB" id="9815791at2"/>
<sequence>MLNFTFKNQTEILFGKGQISEVPARLPANAKVLFLYGGGSIKKNGIYDQVVNALKDAEVFEFSGVEPNPSYETLIKAVDVARTNEVNFILAVGGGSVIDGAKFVAAAHNFDGEPWDILAKGATFENPLPIGAVLTLPATGSESNGNSVVTKKETSQKLAFASETVQPQFALLDPEFTFSLPPRQISNGAVDAFVHVIEQYLTYPVNAPLQDRFAEGILQTLIVEGPKALENPEDYDVRANVMWSATMALNGLIGKGVPQDWATHMIGHELTAIYGLDHAQTLAIVLPSLMKVQAESKKEKIAQLGQRVFGLAGAGGVGSEHIIDDTIQAVVNFFEDMGVETKMSDYDLNGDSTEVAIDKLIANLEKNGMTAIGEHGDIDPAKARKILELSV</sequence>
<dbReference type="GO" id="GO:1990002">
    <property type="term" value="F:methylglyoxal reductase (NADPH) (acetol producing) activity"/>
    <property type="evidence" value="ECO:0007669"/>
    <property type="project" value="TreeGrafter"/>
</dbReference>
<feature type="domain" description="Fe-containing alcohol dehydrogenase-like C-terminal" evidence="5">
    <location>
        <begin position="188"/>
        <end position="361"/>
    </location>
</feature>
<dbReference type="Gene3D" id="3.40.50.1970">
    <property type="match status" value="1"/>
</dbReference>
<comment type="caution">
    <text evidence="6">The sequence shown here is derived from an EMBL/GenBank/DDBJ whole genome shotgun (WGS) entry which is preliminary data.</text>
</comment>
<dbReference type="PANTHER" id="PTHR43633">
    <property type="entry name" value="ALCOHOL DEHYDROGENASE YQHD"/>
    <property type="match status" value="1"/>
</dbReference>
<dbReference type="PANTHER" id="PTHR43633:SF1">
    <property type="entry name" value="ALCOHOL DEHYDROGENASE YQHD"/>
    <property type="match status" value="1"/>
</dbReference>
<dbReference type="Proteomes" id="UP000439994">
    <property type="component" value="Unassembled WGS sequence"/>
</dbReference>
<dbReference type="InterPro" id="IPR018211">
    <property type="entry name" value="ADH_Fe_CS"/>
</dbReference>
<evidence type="ECO:0000313" key="7">
    <source>
        <dbReference type="Proteomes" id="UP000439994"/>
    </source>
</evidence>
<dbReference type="FunFam" id="3.40.50.1970:FF:000003">
    <property type="entry name" value="Alcohol dehydrogenase, iron-containing"/>
    <property type="match status" value="1"/>
</dbReference>
<feature type="domain" description="Alcohol dehydrogenase iron-type/glycerol dehydrogenase GldA" evidence="4">
    <location>
        <begin position="10"/>
        <end position="174"/>
    </location>
</feature>
<keyword evidence="7" id="KW-1185">Reference proteome</keyword>
<gene>
    <name evidence="6" type="ORF">GNP35_09470</name>
</gene>
<dbReference type="AlphaFoldDB" id="A0A6N8F822"/>
<evidence type="ECO:0000259" key="4">
    <source>
        <dbReference type="Pfam" id="PF00465"/>
    </source>
</evidence>
<dbReference type="GO" id="GO:1990362">
    <property type="term" value="F:butanol dehydrogenase (NAD+) activity"/>
    <property type="evidence" value="ECO:0007669"/>
    <property type="project" value="InterPro"/>
</dbReference>
<dbReference type="InterPro" id="IPR056798">
    <property type="entry name" value="ADH_Fe_C"/>
</dbReference>
<dbReference type="InterPro" id="IPR044731">
    <property type="entry name" value="BDH-like"/>
</dbReference>
<name>A0A6N8F822_9GAMM</name>
<evidence type="ECO:0000259" key="5">
    <source>
        <dbReference type="Pfam" id="PF25137"/>
    </source>
</evidence>
<dbReference type="Gene3D" id="1.20.1090.10">
    <property type="entry name" value="Dehydroquinate synthase-like - alpha domain"/>
    <property type="match status" value="1"/>
</dbReference>
<organism evidence="6 7">
    <name type="scientific">Psychrosphaera haliotis</name>
    <dbReference type="NCBI Taxonomy" id="555083"/>
    <lineage>
        <taxon>Bacteria</taxon>
        <taxon>Pseudomonadati</taxon>
        <taxon>Pseudomonadota</taxon>
        <taxon>Gammaproteobacteria</taxon>
        <taxon>Alteromonadales</taxon>
        <taxon>Pseudoalteromonadaceae</taxon>
        <taxon>Psychrosphaera</taxon>
    </lineage>
</organism>
<comment type="similarity">
    <text evidence="2">Belongs to the iron-containing alcohol dehydrogenase family.</text>
</comment>
<dbReference type="RefSeq" id="WP_155695852.1">
    <property type="nucleotide sequence ID" value="NZ_WOCD01000003.1"/>
</dbReference>
<dbReference type="PROSITE" id="PS00060">
    <property type="entry name" value="ADH_IRON_2"/>
    <property type="match status" value="1"/>
</dbReference>
<proteinExistence type="inferred from homology"/>
<reference evidence="6 7" key="1">
    <citation type="submission" date="2019-11" db="EMBL/GenBank/DDBJ databases">
        <title>P. haliotis isolates from Z. marina roots.</title>
        <authorList>
            <person name="Cohen M."/>
            <person name="Jospin G."/>
            <person name="Eisen J.A."/>
            <person name="Coil D.A."/>
        </authorList>
    </citation>
    <scope>NUCLEOTIDE SEQUENCE [LARGE SCALE GENOMIC DNA]</scope>
    <source>
        <strain evidence="6 7">UCD-MCMsp1aY</strain>
    </source>
</reference>
<dbReference type="GO" id="GO:0046872">
    <property type="term" value="F:metal ion binding"/>
    <property type="evidence" value="ECO:0007669"/>
    <property type="project" value="InterPro"/>
</dbReference>
<protein>
    <submittedName>
        <fullName evidence="6">Iron-containing alcohol dehydrogenase</fullName>
    </submittedName>
</protein>
<evidence type="ECO:0000256" key="1">
    <source>
        <dbReference type="ARBA" id="ARBA00001962"/>
    </source>
</evidence>
<dbReference type="SUPFAM" id="SSF56796">
    <property type="entry name" value="Dehydroquinate synthase-like"/>
    <property type="match status" value="1"/>
</dbReference>
<dbReference type="CDD" id="cd08187">
    <property type="entry name" value="BDH"/>
    <property type="match status" value="1"/>
</dbReference>
<evidence type="ECO:0000256" key="3">
    <source>
        <dbReference type="ARBA" id="ARBA00023002"/>
    </source>
</evidence>
<accession>A0A6N8F822</accession>
<dbReference type="GO" id="GO:0008106">
    <property type="term" value="F:alcohol dehydrogenase (NADP+) activity"/>
    <property type="evidence" value="ECO:0007669"/>
    <property type="project" value="TreeGrafter"/>
</dbReference>
<dbReference type="Pfam" id="PF25137">
    <property type="entry name" value="ADH_Fe_C"/>
    <property type="match status" value="1"/>
</dbReference>